<gene>
    <name evidence="1" type="ORF">ALC62_06865</name>
</gene>
<protein>
    <submittedName>
        <fullName evidence="1">Uncharacterized protein</fullName>
    </submittedName>
</protein>
<evidence type="ECO:0000313" key="2">
    <source>
        <dbReference type="Proteomes" id="UP000078542"/>
    </source>
</evidence>
<keyword evidence="2" id="KW-1185">Reference proteome</keyword>
<sequence length="96" mass="11510">MNFIRFTTRILHDLRHEFYTLLIHSHACDDERLPGWHDSLINYVLQMSSHRVINERRHKPSRELGHLGYAVTTRQCIVDAKNRWLVIPRQTTKVCF</sequence>
<proteinExistence type="predicted"/>
<organism evidence="1 2">
    <name type="scientific">Cyphomyrmex costatus</name>
    <dbReference type="NCBI Taxonomy" id="456900"/>
    <lineage>
        <taxon>Eukaryota</taxon>
        <taxon>Metazoa</taxon>
        <taxon>Ecdysozoa</taxon>
        <taxon>Arthropoda</taxon>
        <taxon>Hexapoda</taxon>
        <taxon>Insecta</taxon>
        <taxon>Pterygota</taxon>
        <taxon>Neoptera</taxon>
        <taxon>Endopterygota</taxon>
        <taxon>Hymenoptera</taxon>
        <taxon>Apocrita</taxon>
        <taxon>Aculeata</taxon>
        <taxon>Formicoidea</taxon>
        <taxon>Formicidae</taxon>
        <taxon>Myrmicinae</taxon>
        <taxon>Cyphomyrmex</taxon>
    </lineage>
</organism>
<evidence type="ECO:0000313" key="1">
    <source>
        <dbReference type="EMBL" id="KYN02316.1"/>
    </source>
</evidence>
<accession>A0A151IID0</accession>
<reference evidence="1 2" key="1">
    <citation type="submission" date="2016-03" db="EMBL/GenBank/DDBJ databases">
        <title>Cyphomyrmex costatus WGS genome.</title>
        <authorList>
            <person name="Nygaard S."/>
            <person name="Hu H."/>
            <person name="Boomsma J."/>
            <person name="Zhang G."/>
        </authorList>
    </citation>
    <scope>NUCLEOTIDE SEQUENCE [LARGE SCALE GENOMIC DNA]</scope>
    <source>
        <strain evidence="1">MS0001</strain>
        <tissue evidence="1">Whole body</tissue>
    </source>
</reference>
<dbReference type="EMBL" id="KQ977492">
    <property type="protein sequence ID" value="KYN02316.1"/>
    <property type="molecule type" value="Genomic_DNA"/>
</dbReference>
<dbReference type="AlphaFoldDB" id="A0A151IID0"/>
<dbReference type="Proteomes" id="UP000078542">
    <property type="component" value="Unassembled WGS sequence"/>
</dbReference>
<name>A0A151IID0_9HYME</name>